<proteinExistence type="predicted"/>
<sequence>MCTKCLGECRLKSKISPIIGLKRLGLQGLVRYVFQQFCKGTAFPLELSYLAHFVLSCLAHFSSE</sequence>
<evidence type="ECO:0000313" key="1">
    <source>
        <dbReference type="EMBL" id="JAH59770.1"/>
    </source>
</evidence>
<accession>A0A0E9U3N2</accession>
<dbReference type="AlphaFoldDB" id="A0A0E9U3N2"/>
<name>A0A0E9U3N2_ANGAN</name>
<protein>
    <submittedName>
        <fullName evidence="1">Uncharacterized protein</fullName>
    </submittedName>
</protein>
<reference evidence="1" key="2">
    <citation type="journal article" date="2015" name="Fish Shellfish Immunol.">
        <title>Early steps in the European eel (Anguilla anguilla)-Vibrio vulnificus interaction in the gills: Role of the RtxA13 toxin.</title>
        <authorList>
            <person name="Callol A."/>
            <person name="Pajuelo D."/>
            <person name="Ebbesson L."/>
            <person name="Teles M."/>
            <person name="MacKenzie S."/>
            <person name="Amaro C."/>
        </authorList>
    </citation>
    <scope>NUCLEOTIDE SEQUENCE</scope>
</reference>
<organism evidence="1">
    <name type="scientific">Anguilla anguilla</name>
    <name type="common">European freshwater eel</name>
    <name type="synonym">Muraena anguilla</name>
    <dbReference type="NCBI Taxonomy" id="7936"/>
    <lineage>
        <taxon>Eukaryota</taxon>
        <taxon>Metazoa</taxon>
        <taxon>Chordata</taxon>
        <taxon>Craniata</taxon>
        <taxon>Vertebrata</taxon>
        <taxon>Euteleostomi</taxon>
        <taxon>Actinopterygii</taxon>
        <taxon>Neopterygii</taxon>
        <taxon>Teleostei</taxon>
        <taxon>Anguilliformes</taxon>
        <taxon>Anguillidae</taxon>
        <taxon>Anguilla</taxon>
    </lineage>
</organism>
<dbReference type="EMBL" id="GBXM01048807">
    <property type="protein sequence ID" value="JAH59770.1"/>
    <property type="molecule type" value="Transcribed_RNA"/>
</dbReference>
<reference evidence="1" key="1">
    <citation type="submission" date="2014-11" db="EMBL/GenBank/DDBJ databases">
        <authorList>
            <person name="Amaro Gonzalez C."/>
        </authorList>
    </citation>
    <scope>NUCLEOTIDE SEQUENCE</scope>
</reference>